<evidence type="ECO:0000313" key="5">
    <source>
        <dbReference type="Proteomes" id="UP001410795"/>
    </source>
</evidence>
<accession>A0ABP7BHL2</accession>
<evidence type="ECO:0000256" key="2">
    <source>
        <dbReference type="SAM" id="SignalP"/>
    </source>
</evidence>
<feature type="chain" id="PRO_5045942873" evidence="2">
    <location>
        <begin position="23"/>
        <end position="327"/>
    </location>
</feature>
<protein>
    <submittedName>
        <fullName evidence="4">ABC transporter substrate-binding protein</fullName>
    </submittedName>
</protein>
<dbReference type="Gene3D" id="3.40.50.1980">
    <property type="entry name" value="Nitrogenase molybdenum iron protein domain"/>
    <property type="match status" value="2"/>
</dbReference>
<reference evidence="5" key="1">
    <citation type="journal article" date="2019" name="Int. J. Syst. Evol. Microbiol.">
        <title>The Global Catalogue of Microorganisms (GCM) 10K type strain sequencing project: providing services to taxonomists for standard genome sequencing and annotation.</title>
        <authorList>
            <consortium name="The Broad Institute Genomics Platform"/>
            <consortium name="The Broad Institute Genome Sequencing Center for Infectious Disease"/>
            <person name="Wu L."/>
            <person name="Ma J."/>
        </authorList>
    </citation>
    <scope>NUCLEOTIDE SEQUENCE [LARGE SCALE GENOMIC DNA]</scope>
    <source>
        <strain evidence="5">JCM 16546</strain>
    </source>
</reference>
<keyword evidence="2" id="KW-0732">Signal</keyword>
<dbReference type="PANTHER" id="PTHR30535">
    <property type="entry name" value="VITAMIN B12-BINDING PROTEIN"/>
    <property type="match status" value="1"/>
</dbReference>
<comment type="caution">
    <text evidence="4">The sequence shown here is derived from an EMBL/GenBank/DDBJ whole genome shotgun (WGS) entry which is preliminary data.</text>
</comment>
<gene>
    <name evidence="4" type="ORF">GCM10022202_22780</name>
</gene>
<dbReference type="RefSeq" id="WP_221856094.1">
    <property type="nucleotide sequence ID" value="NZ_BAAAYV010000011.1"/>
</dbReference>
<evidence type="ECO:0000259" key="3">
    <source>
        <dbReference type="PROSITE" id="PS50983"/>
    </source>
</evidence>
<dbReference type="EMBL" id="BAAAYV010000011">
    <property type="protein sequence ID" value="GAA3661078.1"/>
    <property type="molecule type" value="Genomic_DNA"/>
</dbReference>
<keyword evidence="5" id="KW-1185">Reference proteome</keyword>
<dbReference type="PROSITE" id="PS50983">
    <property type="entry name" value="FE_B12_PBP"/>
    <property type="match status" value="1"/>
</dbReference>
<feature type="domain" description="Fe/B12 periplasmic-binding" evidence="3">
    <location>
        <begin position="61"/>
        <end position="326"/>
    </location>
</feature>
<organism evidence="4 5">
    <name type="scientific">Microbacterium marinilacus</name>
    <dbReference type="NCBI Taxonomy" id="415209"/>
    <lineage>
        <taxon>Bacteria</taxon>
        <taxon>Bacillati</taxon>
        <taxon>Actinomycetota</taxon>
        <taxon>Actinomycetes</taxon>
        <taxon>Micrococcales</taxon>
        <taxon>Microbacteriaceae</taxon>
        <taxon>Microbacterium</taxon>
    </lineage>
</organism>
<feature type="signal peptide" evidence="2">
    <location>
        <begin position="1"/>
        <end position="22"/>
    </location>
</feature>
<dbReference type="InterPro" id="IPR002491">
    <property type="entry name" value="ABC_transptr_periplasmic_BD"/>
</dbReference>
<dbReference type="PROSITE" id="PS51257">
    <property type="entry name" value="PROKAR_LIPOPROTEIN"/>
    <property type="match status" value="1"/>
</dbReference>
<name>A0ABP7BHL2_9MICO</name>
<dbReference type="Pfam" id="PF01497">
    <property type="entry name" value="Peripla_BP_2"/>
    <property type="match status" value="1"/>
</dbReference>
<comment type="similarity">
    <text evidence="1">Belongs to the bacterial solute-binding protein 8 family.</text>
</comment>
<evidence type="ECO:0000313" key="4">
    <source>
        <dbReference type="EMBL" id="GAA3661078.1"/>
    </source>
</evidence>
<dbReference type="InterPro" id="IPR050902">
    <property type="entry name" value="ABC_Transporter_SBP"/>
</dbReference>
<dbReference type="Proteomes" id="UP001410795">
    <property type="component" value="Unassembled WGS sequence"/>
</dbReference>
<dbReference type="SUPFAM" id="SSF53807">
    <property type="entry name" value="Helical backbone' metal receptor"/>
    <property type="match status" value="1"/>
</dbReference>
<evidence type="ECO:0000256" key="1">
    <source>
        <dbReference type="ARBA" id="ARBA00008814"/>
    </source>
</evidence>
<dbReference type="PANTHER" id="PTHR30535:SF7">
    <property type="entry name" value="IRON(III) DICITRATE-BINDING PROTEIN"/>
    <property type="match status" value="1"/>
</dbReference>
<proteinExistence type="inferred from homology"/>
<sequence length="327" mass="33579">MTTSRTRATAPAVVLLAGLALAGCSTTTPSETSSGPYDTAAYPVTVSSCGQDFAYDQAPSRVVLGNWRTLETLDALGVGESVTGVVLGPDDQGQAPADLPEGVTVVSPDVIPAREPVIEAAPDLFLSFNEAQLVGQGTLSYDDLAGIGANAYVMGAYCAEPSGNQSIETVYTDITNLGAIYDMPTQAEELNQELQDRVAAAKESLNGSTARVAFLKVVGGKVYAIGGYPASAFTEALGLTNEFSDLPTAFAELNTEQALAMDPDIVFVNYVGDEQAAIADLAAALPGLAAVTENRVYGADENLAQGSGVGIVNALEAIAADVETAGR</sequence>